<keyword evidence="2" id="KW-1185">Reference proteome</keyword>
<organism evidence="1 2">
    <name type="scientific">Engystomops pustulosus</name>
    <name type="common">Tungara frog</name>
    <name type="synonym">Physalaemus pustulosus</name>
    <dbReference type="NCBI Taxonomy" id="76066"/>
    <lineage>
        <taxon>Eukaryota</taxon>
        <taxon>Metazoa</taxon>
        <taxon>Chordata</taxon>
        <taxon>Craniata</taxon>
        <taxon>Vertebrata</taxon>
        <taxon>Euteleostomi</taxon>
        <taxon>Amphibia</taxon>
        <taxon>Batrachia</taxon>
        <taxon>Anura</taxon>
        <taxon>Neobatrachia</taxon>
        <taxon>Hyloidea</taxon>
        <taxon>Leptodactylidae</taxon>
        <taxon>Leiuperinae</taxon>
        <taxon>Engystomops</taxon>
    </lineage>
</organism>
<dbReference type="Proteomes" id="UP000824782">
    <property type="component" value="Unassembled WGS sequence"/>
</dbReference>
<reference evidence="1" key="1">
    <citation type="thesis" date="2020" institute="ProQuest LLC" country="789 East Eisenhower Parkway, Ann Arbor, MI, USA">
        <title>Comparative Genomics and Chromosome Evolution.</title>
        <authorList>
            <person name="Mudd A.B."/>
        </authorList>
    </citation>
    <scope>NUCLEOTIDE SEQUENCE</scope>
    <source>
        <strain evidence="1">237g6f4</strain>
        <tissue evidence="1">Blood</tissue>
    </source>
</reference>
<gene>
    <name evidence="1" type="ORF">GDO81_011490</name>
</gene>
<protein>
    <submittedName>
        <fullName evidence="1">Uncharacterized protein</fullName>
    </submittedName>
</protein>
<evidence type="ECO:0000313" key="1">
    <source>
        <dbReference type="EMBL" id="KAG8570977.1"/>
    </source>
</evidence>
<evidence type="ECO:0000313" key="2">
    <source>
        <dbReference type="Proteomes" id="UP000824782"/>
    </source>
</evidence>
<sequence length="120" mass="14075">MAEDIFGKMSYFPLFRCHPVLTNINQQWQYRQGLAQREESYIADAKKERLLLEKTSRKFTVLKFFVYCIYVRSPYIPVNSKPMDTSLAHVYDVVCGHFDNCVIQIWCEPTISLLNSVISQ</sequence>
<accession>A0AAV7BF05</accession>
<comment type="caution">
    <text evidence="1">The sequence shown here is derived from an EMBL/GenBank/DDBJ whole genome shotgun (WGS) entry which is preliminary data.</text>
</comment>
<proteinExistence type="predicted"/>
<dbReference type="EMBL" id="WNYA01000005">
    <property type="protein sequence ID" value="KAG8570977.1"/>
    <property type="molecule type" value="Genomic_DNA"/>
</dbReference>
<name>A0AAV7BF05_ENGPU</name>
<dbReference type="AlphaFoldDB" id="A0AAV7BF05"/>